<reference evidence="2" key="2">
    <citation type="submission" date="2025-08" db="UniProtKB">
        <authorList>
            <consortium name="Ensembl"/>
        </authorList>
    </citation>
    <scope>IDENTIFICATION</scope>
</reference>
<name>A0AAZ3RZL6_ONCTS</name>
<sequence length="87" mass="10365">MKTCALVLMTSDWGKGLPSNRKHTAQTMQEWFWDKSLNVLEWSSQSPVLNPIEHLWRDLKIDVKRRSPSNLTDLERICREEWEELPK</sequence>
<evidence type="ECO:0000313" key="2">
    <source>
        <dbReference type="Ensembl" id="ENSOTSP00005146926.1"/>
    </source>
</evidence>
<dbReference type="InterPro" id="IPR036397">
    <property type="entry name" value="RNaseH_sf"/>
</dbReference>
<dbReference type="GO" id="GO:0003676">
    <property type="term" value="F:nucleic acid binding"/>
    <property type="evidence" value="ECO:0007669"/>
    <property type="project" value="InterPro"/>
</dbReference>
<keyword evidence="3" id="KW-1185">Reference proteome</keyword>
<dbReference type="Proteomes" id="UP000694402">
    <property type="component" value="Unassembled WGS sequence"/>
</dbReference>
<protein>
    <recommendedName>
        <fullName evidence="1">Tc1-like transposase DDE domain-containing protein</fullName>
    </recommendedName>
</protein>
<dbReference type="Gene3D" id="3.30.420.10">
    <property type="entry name" value="Ribonuclease H-like superfamily/Ribonuclease H"/>
    <property type="match status" value="1"/>
</dbReference>
<dbReference type="Ensembl" id="ENSOTST00005136318.1">
    <property type="protein sequence ID" value="ENSOTSP00005146926.1"/>
    <property type="gene ID" value="ENSOTSG00005071705.1"/>
</dbReference>
<reference evidence="3" key="1">
    <citation type="journal article" date="2018" name="PLoS ONE">
        <title>Chinook salmon (Oncorhynchus tshawytscha) genome and transcriptome.</title>
        <authorList>
            <person name="Christensen K.A."/>
            <person name="Leong J.S."/>
            <person name="Sakhrani D."/>
            <person name="Biagi C.A."/>
            <person name="Minkley D.R."/>
            <person name="Withler R.E."/>
            <person name="Rondeau E.B."/>
            <person name="Koop B.F."/>
            <person name="Devlin R.H."/>
        </authorList>
    </citation>
    <scope>NUCLEOTIDE SEQUENCE [LARGE SCALE GENOMIC DNA]</scope>
</reference>
<dbReference type="GeneTree" id="ENSGT01150000287128"/>
<dbReference type="AlphaFoldDB" id="A0AAZ3RZL6"/>
<evidence type="ECO:0000313" key="3">
    <source>
        <dbReference type="Proteomes" id="UP000694402"/>
    </source>
</evidence>
<feature type="domain" description="Tc1-like transposase DDE" evidence="1">
    <location>
        <begin position="23"/>
        <end position="74"/>
    </location>
</feature>
<reference evidence="2" key="3">
    <citation type="submission" date="2025-09" db="UniProtKB">
        <authorList>
            <consortium name="Ensembl"/>
        </authorList>
    </citation>
    <scope>IDENTIFICATION</scope>
</reference>
<evidence type="ECO:0000259" key="1">
    <source>
        <dbReference type="Pfam" id="PF13358"/>
    </source>
</evidence>
<organism evidence="2 3">
    <name type="scientific">Oncorhynchus tshawytscha</name>
    <name type="common">Chinook salmon</name>
    <name type="synonym">Salmo tshawytscha</name>
    <dbReference type="NCBI Taxonomy" id="74940"/>
    <lineage>
        <taxon>Eukaryota</taxon>
        <taxon>Metazoa</taxon>
        <taxon>Chordata</taxon>
        <taxon>Craniata</taxon>
        <taxon>Vertebrata</taxon>
        <taxon>Euteleostomi</taxon>
        <taxon>Actinopterygii</taxon>
        <taxon>Neopterygii</taxon>
        <taxon>Teleostei</taxon>
        <taxon>Protacanthopterygii</taxon>
        <taxon>Salmoniformes</taxon>
        <taxon>Salmonidae</taxon>
        <taxon>Salmoninae</taxon>
        <taxon>Oncorhynchus</taxon>
    </lineage>
</organism>
<accession>A0AAZ3RZL6</accession>
<proteinExistence type="predicted"/>
<dbReference type="Pfam" id="PF13358">
    <property type="entry name" value="DDE_3"/>
    <property type="match status" value="1"/>
</dbReference>
<dbReference type="InterPro" id="IPR038717">
    <property type="entry name" value="Tc1-like_DDE_dom"/>
</dbReference>